<reference evidence="2 3" key="1">
    <citation type="journal article" date="2014" name="PLoS Genet.">
        <title>Phylogenetically driven sequencing of extremely halophilic archaea reveals strategies for static and dynamic osmo-response.</title>
        <authorList>
            <person name="Becker E.A."/>
            <person name="Seitzer P.M."/>
            <person name="Tritt A."/>
            <person name="Larsen D."/>
            <person name="Krusor M."/>
            <person name="Yao A.I."/>
            <person name="Wu D."/>
            <person name="Madern D."/>
            <person name="Eisen J.A."/>
            <person name="Darling A.E."/>
            <person name="Facciotti M.T."/>
        </authorList>
    </citation>
    <scope>NUCLEOTIDE SEQUENCE [LARGE SCALE GENOMIC DNA]</scope>
    <source>
        <strain evidence="2 3">DSM 12278</strain>
    </source>
</reference>
<protein>
    <recommendedName>
        <fullName evidence="4">DUF5518 domain-containing protein</fullName>
    </recommendedName>
</protein>
<sequence>MSMVSPLRIHTLPAAWRFALIGALASLPAIAVLERLPNSEATIGGGIMIIGAFIAGVVAALRSSDPSAAGLRAGLLGSTIGPLVFLVTAGTTATWSLSRVVFFVFAGGLTVCASVLFGVGFGRVGGWMANTVSGEPTSANAS</sequence>
<dbReference type="InterPro" id="IPR040493">
    <property type="entry name" value="DUF5518"/>
</dbReference>
<keyword evidence="1" id="KW-0472">Membrane</keyword>
<keyword evidence="3" id="KW-1185">Reference proteome</keyword>
<dbReference type="STRING" id="29540.C481_14348"/>
<keyword evidence="1" id="KW-1133">Transmembrane helix</keyword>
<dbReference type="Proteomes" id="UP000011554">
    <property type="component" value="Unassembled WGS sequence"/>
</dbReference>
<evidence type="ECO:0000256" key="1">
    <source>
        <dbReference type="SAM" id="Phobius"/>
    </source>
</evidence>
<dbReference type="PATRIC" id="fig|29540.5.peg.2914"/>
<name>M0ANH9_NATA1</name>
<evidence type="ECO:0000313" key="3">
    <source>
        <dbReference type="Proteomes" id="UP000011554"/>
    </source>
</evidence>
<evidence type="ECO:0000313" key="2">
    <source>
        <dbReference type="EMBL" id="ELY99886.1"/>
    </source>
</evidence>
<keyword evidence="1" id="KW-0812">Transmembrane</keyword>
<dbReference type="Pfam" id="PF17647">
    <property type="entry name" value="DUF5518"/>
    <property type="match status" value="1"/>
</dbReference>
<gene>
    <name evidence="2" type="ORF">C481_14348</name>
</gene>
<organism evidence="2 3">
    <name type="scientific">Natrialba asiatica (strain ATCC 700177 / DSM 12278 / JCM 9576 / FERM P-10747 / NBRC 102637 / 172P1)</name>
    <dbReference type="NCBI Taxonomy" id="29540"/>
    <lineage>
        <taxon>Archaea</taxon>
        <taxon>Methanobacteriati</taxon>
        <taxon>Methanobacteriota</taxon>
        <taxon>Stenosarchaea group</taxon>
        <taxon>Halobacteria</taxon>
        <taxon>Halobacteriales</taxon>
        <taxon>Natrialbaceae</taxon>
        <taxon>Natrialba</taxon>
    </lineage>
</organism>
<feature type="transmembrane region" description="Helical" evidence="1">
    <location>
        <begin position="73"/>
        <end position="95"/>
    </location>
</feature>
<accession>M0ANH9</accession>
<comment type="caution">
    <text evidence="2">The sequence shown here is derived from an EMBL/GenBank/DDBJ whole genome shotgun (WGS) entry which is preliminary data.</text>
</comment>
<dbReference type="AlphaFoldDB" id="M0ANH9"/>
<proteinExistence type="predicted"/>
<dbReference type="EMBL" id="AOIO01000032">
    <property type="protein sequence ID" value="ELY99886.1"/>
    <property type="molecule type" value="Genomic_DNA"/>
</dbReference>
<dbReference type="eggNOG" id="arCOG13573">
    <property type="taxonomic scope" value="Archaea"/>
</dbReference>
<evidence type="ECO:0008006" key="4">
    <source>
        <dbReference type="Google" id="ProtNLM"/>
    </source>
</evidence>
<feature type="transmembrane region" description="Helical" evidence="1">
    <location>
        <begin position="101"/>
        <end position="121"/>
    </location>
</feature>
<feature type="transmembrane region" description="Helical" evidence="1">
    <location>
        <begin position="41"/>
        <end position="61"/>
    </location>
</feature>